<organism evidence="1">
    <name type="scientific">Lepeophtheirus salmonis</name>
    <name type="common">Salmon louse</name>
    <name type="synonym">Caligus salmonis</name>
    <dbReference type="NCBI Taxonomy" id="72036"/>
    <lineage>
        <taxon>Eukaryota</taxon>
        <taxon>Metazoa</taxon>
        <taxon>Ecdysozoa</taxon>
        <taxon>Arthropoda</taxon>
        <taxon>Crustacea</taxon>
        <taxon>Multicrustacea</taxon>
        <taxon>Hexanauplia</taxon>
        <taxon>Copepoda</taxon>
        <taxon>Siphonostomatoida</taxon>
        <taxon>Caligidae</taxon>
        <taxon>Lepeophtheirus</taxon>
    </lineage>
</organism>
<feature type="non-terminal residue" evidence="1">
    <location>
        <position position="1"/>
    </location>
</feature>
<dbReference type="AlphaFoldDB" id="A0A0K2TW75"/>
<accession>A0A0K2TW75</accession>
<evidence type="ECO:0000313" key="1">
    <source>
        <dbReference type="EMBL" id="CDW30249.1"/>
    </source>
</evidence>
<name>A0A0K2TW75_LEPSM</name>
<sequence>FYLLKEKSNIGRMYLYYLYEYCLVSPKLGDRLLKYTILIDRLFIFFFLFKGEWGGGQ</sequence>
<reference evidence="1" key="1">
    <citation type="submission" date="2014-05" db="EMBL/GenBank/DDBJ databases">
        <authorList>
            <person name="Chronopoulou M."/>
        </authorList>
    </citation>
    <scope>NUCLEOTIDE SEQUENCE</scope>
    <source>
        <tissue evidence="1">Whole organism</tissue>
    </source>
</reference>
<proteinExistence type="predicted"/>
<dbReference type="EMBL" id="HACA01012888">
    <property type="protein sequence ID" value="CDW30249.1"/>
    <property type="molecule type" value="Transcribed_RNA"/>
</dbReference>
<protein>
    <submittedName>
        <fullName evidence="1">Uncharacterized protein</fullName>
    </submittedName>
</protein>